<organism evidence="2 3">
    <name type="scientific">Tectimicrobiota bacterium</name>
    <dbReference type="NCBI Taxonomy" id="2528274"/>
    <lineage>
        <taxon>Bacteria</taxon>
        <taxon>Pseudomonadati</taxon>
        <taxon>Nitrospinota/Tectimicrobiota group</taxon>
        <taxon>Candidatus Tectimicrobiota</taxon>
    </lineage>
</organism>
<dbReference type="SUPFAM" id="SSF88723">
    <property type="entry name" value="PIN domain-like"/>
    <property type="match status" value="1"/>
</dbReference>
<dbReference type="InterPro" id="IPR002716">
    <property type="entry name" value="PIN_dom"/>
</dbReference>
<protein>
    <submittedName>
        <fullName evidence="2">Type II toxin-antitoxin system VapC family toxin</fullName>
    </submittedName>
</protein>
<dbReference type="Proteomes" id="UP000741360">
    <property type="component" value="Unassembled WGS sequence"/>
</dbReference>
<evidence type="ECO:0000313" key="3">
    <source>
        <dbReference type="Proteomes" id="UP000741360"/>
    </source>
</evidence>
<accession>A0A932M1B0</accession>
<dbReference type="Pfam" id="PF01850">
    <property type="entry name" value="PIN"/>
    <property type="match status" value="1"/>
</dbReference>
<evidence type="ECO:0000259" key="1">
    <source>
        <dbReference type="Pfam" id="PF01850"/>
    </source>
</evidence>
<dbReference type="AlphaFoldDB" id="A0A932M1B0"/>
<comment type="caution">
    <text evidence="2">The sequence shown here is derived from an EMBL/GenBank/DDBJ whole genome shotgun (WGS) entry which is preliminary data.</text>
</comment>
<proteinExistence type="predicted"/>
<feature type="domain" description="PIN" evidence="1">
    <location>
        <begin position="3"/>
        <end position="128"/>
    </location>
</feature>
<dbReference type="InterPro" id="IPR029060">
    <property type="entry name" value="PIN-like_dom_sf"/>
</dbReference>
<dbReference type="EMBL" id="JACPSX010000187">
    <property type="protein sequence ID" value="MBI3015339.1"/>
    <property type="molecule type" value="Genomic_DNA"/>
</dbReference>
<evidence type="ECO:0000313" key="2">
    <source>
        <dbReference type="EMBL" id="MBI3015339.1"/>
    </source>
</evidence>
<reference evidence="2" key="1">
    <citation type="submission" date="2020-07" db="EMBL/GenBank/DDBJ databases">
        <title>Huge and variable diversity of episymbiotic CPR bacteria and DPANN archaea in groundwater ecosystems.</title>
        <authorList>
            <person name="He C.Y."/>
            <person name="Keren R."/>
            <person name="Whittaker M."/>
            <person name="Farag I.F."/>
            <person name="Doudna J."/>
            <person name="Cate J.H.D."/>
            <person name="Banfield J.F."/>
        </authorList>
    </citation>
    <scope>NUCLEOTIDE SEQUENCE</scope>
    <source>
        <strain evidence="2">NC_groundwater_717_Ag_S-0.2um_59_8</strain>
    </source>
</reference>
<gene>
    <name evidence="2" type="ORF">HYY65_09835</name>
</gene>
<sequence>MLILLDTNVYLTAMRSEEGARSFERAFLPVVFRTYLSSIVAEELYAGALDAGAVRLVERYVGVLERAGRVVTPTFRDWKEAGKLVARITRKEPGRKPKIQQMVNDILLALSARRIGAHLFTFNRDDFELIHRHKTFSLKVLR</sequence>
<name>A0A932M1B0_UNCTE</name>
<dbReference type="Gene3D" id="3.40.50.1010">
    <property type="entry name" value="5'-nuclease"/>
    <property type="match status" value="1"/>
</dbReference>